<dbReference type="Gene3D" id="2.40.170.20">
    <property type="entry name" value="TonB-dependent receptor, beta-barrel domain"/>
    <property type="match status" value="1"/>
</dbReference>
<dbReference type="SUPFAM" id="SSF56935">
    <property type="entry name" value="Porins"/>
    <property type="match status" value="1"/>
</dbReference>
<gene>
    <name evidence="13" type="ORF">GVO57_13235</name>
</gene>
<dbReference type="Gene3D" id="2.170.130.10">
    <property type="entry name" value="TonB-dependent receptor, plug domain"/>
    <property type="match status" value="1"/>
</dbReference>
<keyword evidence="5" id="KW-0732">Signal</keyword>
<dbReference type="InterPro" id="IPR036942">
    <property type="entry name" value="Beta-barrel_TonB_sf"/>
</dbReference>
<evidence type="ECO:0000256" key="4">
    <source>
        <dbReference type="ARBA" id="ARBA00022692"/>
    </source>
</evidence>
<dbReference type="InterPro" id="IPR037066">
    <property type="entry name" value="Plug_dom_sf"/>
</dbReference>
<dbReference type="InterPro" id="IPR039426">
    <property type="entry name" value="TonB-dep_rcpt-like"/>
</dbReference>
<evidence type="ECO:0000256" key="1">
    <source>
        <dbReference type="ARBA" id="ARBA00004571"/>
    </source>
</evidence>
<evidence type="ECO:0000259" key="11">
    <source>
        <dbReference type="Pfam" id="PF00593"/>
    </source>
</evidence>
<dbReference type="EMBL" id="CP047895">
    <property type="protein sequence ID" value="QHL91585.1"/>
    <property type="molecule type" value="Genomic_DNA"/>
</dbReference>
<keyword evidence="4" id="KW-0812">Transmembrane</keyword>
<evidence type="ECO:0000256" key="9">
    <source>
        <dbReference type="ARBA" id="ARBA00023237"/>
    </source>
</evidence>
<protein>
    <submittedName>
        <fullName evidence="13">TonB-dependent receptor</fullName>
    </submittedName>
</protein>
<dbReference type="PANTHER" id="PTHR30069:SF29">
    <property type="entry name" value="HEMOGLOBIN AND HEMOGLOBIN-HAPTOGLOBIN-BINDING PROTEIN 1-RELATED"/>
    <property type="match status" value="1"/>
</dbReference>
<dbReference type="KEGG" id="schy:GVO57_13235"/>
<evidence type="ECO:0000256" key="6">
    <source>
        <dbReference type="ARBA" id="ARBA00023077"/>
    </source>
</evidence>
<keyword evidence="14" id="KW-1185">Reference proteome</keyword>
<evidence type="ECO:0000256" key="10">
    <source>
        <dbReference type="RuleBase" id="RU003357"/>
    </source>
</evidence>
<evidence type="ECO:0000313" key="14">
    <source>
        <dbReference type="Proteomes" id="UP000464468"/>
    </source>
</evidence>
<keyword evidence="2" id="KW-0813">Transport</keyword>
<evidence type="ECO:0000256" key="8">
    <source>
        <dbReference type="ARBA" id="ARBA00023170"/>
    </source>
</evidence>
<dbReference type="GO" id="GO:0009279">
    <property type="term" value="C:cell outer membrane"/>
    <property type="evidence" value="ECO:0007669"/>
    <property type="project" value="UniProtKB-SubCell"/>
</dbReference>
<comment type="similarity">
    <text evidence="10">Belongs to the TonB-dependent receptor family.</text>
</comment>
<accession>A0A7Z2NY80</accession>
<feature type="domain" description="TonB-dependent receptor plug" evidence="12">
    <location>
        <begin position="10"/>
        <end position="102"/>
    </location>
</feature>
<name>A0A7Z2NY80_9SPHN</name>
<evidence type="ECO:0000256" key="5">
    <source>
        <dbReference type="ARBA" id="ARBA00022729"/>
    </source>
</evidence>
<evidence type="ECO:0000256" key="7">
    <source>
        <dbReference type="ARBA" id="ARBA00023136"/>
    </source>
</evidence>
<dbReference type="InterPro" id="IPR000531">
    <property type="entry name" value="Beta-barrel_TonB"/>
</dbReference>
<sequence length="616" mass="65772">MKPPQIRLGADLLLDLQPRTLADALRGVAGVSTRPNSRGETTIRVRGAEERQSQVFLDGAPLAVPWDGRVDLGLIPAGLIGGIAITKGAVPIEYGANAVSGVVDLRTRGPGDAGVTGIAQTGTMGFAQAAFVTGIERNGLEVIAAASLLSRDAERVADPAALPFSQAASRRRTNSDFDGQSLFAAIGHEHGTTSLRASVLHIDAERGIAPESDRDPARAAPRYWRYPLFRMTQATLSGQIVPVDGAELRMTAWRQWFDQRIDAFRNVSYTALRSRQRDADVTSGVRATLAHDAGPLALRWSGQIQHSRHEQVDTPFPAAIPGPRLAYAQRLLSLGVEADAPLAEALRATFGLAYDRATTPLTGDKPRQPVADAPAFSAALAWTPGPGWSVTLSGGRRTRFASPRELFGEALGRFLINPDLRPERAWLGDLELNWQGDGVSLTLNPFIIRGTGTLSQRVVTVNGTALRQRFNLSGTLSTGLDATLTARPAKRLSVQLAASLLRARADADDALPFRRLVQRPGTEIALALDYLFPGDADLRAELRHIGGSVDLDAAGARIALPSATELNMQAAVPIVRLGAARLSLTFAADNLTDALILPQTGLPLAGRTLRLGIRID</sequence>
<dbReference type="Proteomes" id="UP000464468">
    <property type="component" value="Chromosome"/>
</dbReference>
<keyword evidence="7 10" id="KW-0472">Membrane</keyword>
<organism evidence="13 14">
    <name type="scientific">Sphingomonas changnyeongensis</name>
    <dbReference type="NCBI Taxonomy" id="2698679"/>
    <lineage>
        <taxon>Bacteria</taxon>
        <taxon>Pseudomonadati</taxon>
        <taxon>Pseudomonadota</taxon>
        <taxon>Alphaproteobacteria</taxon>
        <taxon>Sphingomonadales</taxon>
        <taxon>Sphingomonadaceae</taxon>
        <taxon>Sphingomonas</taxon>
    </lineage>
</organism>
<comment type="subcellular location">
    <subcellularLocation>
        <location evidence="1">Cell outer membrane</location>
        <topology evidence="1">Multi-pass membrane protein</topology>
    </subcellularLocation>
</comment>
<keyword evidence="9" id="KW-0998">Cell outer membrane</keyword>
<dbReference type="InterPro" id="IPR012910">
    <property type="entry name" value="Plug_dom"/>
</dbReference>
<dbReference type="GO" id="GO:0015344">
    <property type="term" value="F:siderophore uptake transmembrane transporter activity"/>
    <property type="evidence" value="ECO:0007669"/>
    <property type="project" value="TreeGrafter"/>
</dbReference>
<keyword evidence="3" id="KW-1134">Transmembrane beta strand</keyword>
<dbReference type="Pfam" id="PF07715">
    <property type="entry name" value="Plug"/>
    <property type="match status" value="1"/>
</dbReference>
<dbReference type="AlphaFoldDB" id="A0A7Z2NY80"/>
<evidence type="ECO:0000256" key="2">
    <source>
        <dbReference type="ARBA" id="ARBA00022448"/>
    </source>
</evidence>
<evidence type="ECO:0000259" key="12">
    <source>
        <dbReference type="Pfam" id="PF07715"/>
    </source>
</evidence>
<dbReference type="GO" id="GO:0044718">
    <property type="term" value="P:siderophore transmembrane transport"/>
    <property type="evidence" value="ECO:0007669"/>
    <property type="project" value="TreeGrafter"/>
</dbReference>
<proteinExistence type="inferred from homology"/>
<feature type="domain" description="TonB-dependent receptor-like beta-barrel" evidence="11">
    <location>
        <begin position="261"/>
        <end position="591"/>
    </location>
</feature>
<evidence type="ECO:0000256" key="3">
    <source>
        <dbReference type="ARBA" id="ARBA00022452"/>
    </source>
</evidence>
<dbReference type="PANTHER" id="PTHR30069">
    <property type="entry name" value="TONB-DEPENDENT OUTER MEMBRANE RECEPTOR"/>
    <property type="match status" value="1"/>
</dbReference>
<dbReference type="Pfam" id="PF00593">
    <property type="entry name" value="TonB_dep_Rec_b-barrel"/>
    <property type="match status" value="1"/>
</dbReference>
<dbReference type="RefSeq" id="WP_160593621.1">
    <property type="nucleotide sequence ID" value="NZ_CP047895.1"/>
</dbReference>
<reference evidence="13 14" key="1">
    <citation type="submission" date="2020-01" db="EMBL/GenBank/DDBJ databases">
        <title>Sphingomonas sp. C33 whole genome sequece.</title>
        <authorList>
            <person name="Park C."/>
        </authorList>
    </citation>
    <scope>NUCLEOTIDE SEQUENCE [LARGE SCALE GENOMIC DNA]</scope>
    <source>
        <strain evidence="13 14">C33</strain>
    </source>
</reference>
<keyword evidence="6 10" id="KW-0798">TonB box</keyword>
<keyword evidence="8 13" id="KW-0675">Receptor</keyword>
<evidence type="ECO:0000313" key="13">
    <source>
        <dbReference type="EMBL" id="QHL91585.1"/>
    </source>
</evidence>